<dbReference type="RefSeq" id="WP_378168043.1">
    <property type="nucleotide sequence ID" value="NZ_JBHSBU010000001.1"/>
</dbReference>
<dbReference type="SUPFAM" id="SSF53850">
    <property type="entry name" value="Periplasmic binding protein-like II"/>
    <property type="match status" value="1"/>
</dbReference>
<name>A0ABV8MS57_9NEIS</name>
<evidence type="ECO:0000313" key="1">
    <source>
        <dbReference type="EMBL" id="MFC4160527.1"/>
    </source>
</evidence>
<dbReference type="Proteomes" id="UP001595791">
    <property type="component" value="Unassembled WGS sequence"/>
</dbReference>
<keyword evidence="2" id="KW-1185">Reference proteome</keyword>
<evidence type="ECO:0000313" key="2">
    <source>
        <dbReference type="Proteomes" id="UP001595791"/>
    </source>
</evidence>
<dbReference type="Gene3D" id="3.40.190.10">
    <property type="entry name" value="Periplasmic binding protein-like II"/>
    <property type="match status" value="2"/>
</dbReference>
<dbReference type="PANTHER" id="PTHR35841">
    <property type="entry name" value="PHOSPHONATES-BINDING PERIPLASMIC PROTEIN"/>
    <property type="match status" value="1"/>
</dbReference>
<sequence length="272" mass="30543">MRRWMLWLLLGLWGCRALAEGELRIGIEPYFSPKLLLSSMQPLRQALTRSLGRPVILLTAPDYRQFVGHIVDHHYDLVIIGPHTARYAQLEAGYVPLLKGAAQLTALVIVKRHSPIDRLEALQNQPVALPNPLTATAMLGEELLNRQQISARLRYHDFHNAAALAVVRDEARAAIVNNTAFAHMPLELRDQLRVLAESRALPHMVLLVDSRVTPAERQRYSEAVANFLNANEQGRQFLARLGFYGASPIEAGDLSSVEPFMVELKRRLAEGR</sequence>
<dbReference type="Pfam" id="PF12974">
    <property type="entry name" value="Phosphonate-bd"/>
    <property type="match status" value="1"/>
</dbReference>
<proteinExistence type="predicted"/>
<protein>
    <submittedName>
        <fullName evidence="1">Phosphate/phosphite/phosphonate ABC transporter substrate-binding protein</fullName>
    </submittedName>
</protein>
<gene>
    <name evidence="1" type="ORF">ACFOW7_14395</name>
</gene>
<dbReference type="PANTHER" id="PTHR35841:SF1">
    <property type="entry name" value="PHOSPHONATES-BINDING PERIPLASMIC PROTEIN"/>
    <property type="match status" value="1"/>
</dbReference>
<comment type="caution">
    <text evidence="1">The sequence shown here is derived from an EMBL/GenBank/DDBJ whole genome shotgun (WGS) entry which is preliminary data.</text>
</comment>
<accession>A0ABV8MS57</accession>
<dbReference type="EMBL" id="JBHSBU010000001">
    <property type="protein sequence ID" value="MFC4160527.1"/>
    <property type="molecule type" value="Genomic_DNA"/>
</dbReference>
<reference evidence="2" key="1">
    <citation type="journal article" date="2019" name="Int. J. Syst. Evol. Microbiol.">
        <title>The Global Catalogue of Microorganisms (GCM) 10K type strain sequencing project: providing services to taxonomists for standard genome sequencing and annotation.</title>
        <authorList>
            <consortium name="The Broad Institute Genomics Platform"/>
            <consortium name="The Broad Institute Genome Sequencing Center for Infectious Disease"/>
            <person name="Wu L."/>
            <person name="Ma J."/>
        </authorList>
    </citation>
    <scope>NUCLEOTIDE SEQUENCE [LARGE SCALE GENOMIC DNA]</scope>
    <source>
        <strain evidence="2">LMG 29894</strain>
    </source>
</reference>
<organism evidence="1 2">
    <name type="scientific">Chitinimonas lacunae</name>
    <dbReference type="NCBI Taxonomy" id="1963018"/>
    <lineage>
        <taxon>Bacteria</taxon>
        <taxon>Pseudomonadati</taxon>
        <taxon>Pseudomonadota</taxon>
        <taxon>Betaproteobacteria</taxon>
        <taxon>Neisseriales</taxon>
        <taxon>Chitinibacteraceae</taxon>
        <taxon>Chitinimonas</taxon>
    </lineage>
</organism>